<dbReference type="EMBL" id="BARW01003237">
    <property type="protein sequence ID" value="GAI64927.1"/>
    <property type="molecule type" value="Genomic_DNA"/>
</dbReference>
<organism evidence="8">
    <name type="scientific">marine sediment metagenome</name>
    <dbReference type="NCBI Taxonomy" id="412755"/>
    <lineage>
        <taxon>unclassified sequences</taxon>
        <taxon>metagenomes</taxon>
        <taxon>ecological metagenomes</taxon>
    </lineage>
</organism>
<keyword evidence="7" id="KW-1133">Transmembrane helix</keyword>
<dbReference type="GO" id="GO:0016746">
    <property type="term" value="F:acyltransferase activity"/>
    <property type="evidence" value="ECO:0007669"/>
    <property type="project" value="UniProtKB-KW"/>
</dbReference>
<keyword evidence="7" id="KW-0812">Transmembrane</keyword>
<proteinExistence type="predicted"/>
<sequence>MFGYIGYKILEFIAISTPYPVTYFIAAFGARLWMLTGVDVKTIRNNVSKVLNLNINDKEIHRIANRIFINWAKNIVDFLKHPIISKEKLKQRVEIEGLEHLDNALKRGRGAVIITAHIGNFEWGACRIAVEGYKIWGLSLVRKNKLVEKFFESNRLSKGFKTLYINRMLNVFRMLKNNEIVAIPSDWDPTGQATRPFKFFGKTTYLPTGALMIALKSGATLIPSFIW</sequence>
<evidence type="ECO:0000256" key="3">
    <source>
        <dbReference type="ARBA" id="ARBA00022519"/>
    </source>
</evidence>
<evidence type="ECO:0000256" key="4">
    <source>
        <dbReference type="ARBA" id="ARBA00022679"/>
    </source>
</evidence>
<protein>
    <recommendedName>
        <fullName evidence="9">Lipid A biosynthesis acyltransferase</fullName>
    </recommendedName>
</protein>
<keyword evidence="2" id="KW-1003">Cell membrane</keyword>
<dbReference type="InterPro" id="IPR004960">
    <property type="entry name" value="LipA_acyltrans"/>
</dbReference>
<dbReference type="GO" id="GO:0008610">
    <property type="term" value="P:lipid biosynthetic process"/>
    <property type="evidence" value="ECO:0007669"/>
    <property type="project" value="UniProtKB-ARBA"/>
</dbReference>
<gene>
    <name evidence="8" type="ORF">S12H4_08388</name>
</gene>
<dbReference type="Pfam" id="PF03279">
    <property type="entry name" value="Lip_A_acyltrans"/>
    <property type="match status" value="1"/>
</dbReference>
<evidence type="ECO:0000313" key="8">
    <source>
        <dbReference type="EMBL" id="GAI64927.1"/>
    </source>
</evidence>
<evidence type="ECO:0000256" key="6">
    <source>
        <dbReference type="ARBA" id="ARBA00023315"/>
    </source>
</evidence>
<keyword evidence="6" id="KW-0012">Acyltransferase</keyword>
<keyword evidence="3" id="KW-0997">Cell inner membrane</keyword>
<feature type="transmembrane region" description="Helical" evidence="7">
    <location>
        <begin position="12"/>
        <end position="34"/>
    </location>
</feature>
<evidence type="ECO:0000256" key="1">
    <source>
        <dbReference type="ARBA" id="ARBA00004533"/>
    </source>
</evidence>
<reference evidence="8" key="1">
    <citation type="journal article" date="2014" name="Front. Microbiol.">
        <title>High frequency of phylogenetically diverse reductive dehalogenase-homologous genes in deep subseafloor sedimentary metagenomes.</title>
        <authorList>
            <person name="Kawai M."/>
            <person name="Futagami T."/>
            <person name="Toyoda A."/>
            <person name="Takaki Y."/>
            <person name="Nishi S."/>
            <person name="Hori S."/>
            <person name="Arai W."/>
            <person name="Tsubouchi T."/>
            <person name="Morono Y."/>
            <person name="Uchiyama I."/>
            <person name="Ito T."/>
            <person name="Fujiyama A."/>
            <person name="Inagaki F."/>
            <person name="Takami H."/>
        </authorList>
    </citation>
    <scope>NUCLEOTIDE SEQUENCE</scope>
    <source>
        <strain evidence="8">Expedition CK06-06</strain>
    </source>
</reference>
<comment type="caution">
    <text evidence="8">The sequence shown here is derived from an EMBL/GenBank/DDBJ whole genome shotgun (WGS) entry which is preliminary data.</text>
</comment>
<dbReference type="GO" id="GO:1901137">
    <property type="term" value="P:carbohydrate derivative biosynthetic process"/>
    <property type="evidence" value="ECO:0007669"/>
    <property type="project" value="UniProtKB-ARBA"/>
</dbReference>
<evidence type="ECO:0000256" key="7">
    <source>
        <dbReference type="SAM" id="Phobius"/>
    </source>
</evidence>
<accession>X1Q8V7</accession>
<comment type="subcellular location">
    <subcellularLocation>
        <location evidence="1">Cell inner membrane</location>
    </subcellularLocation>
</comment>
<keyword evidence="5 7" id="KW-0472">Membrane</keyword>
<evidence type="ECO:0000256" key="5">
    <source>
        <dbReference type="ARBA" id="ARBA00023136"/>
    </source>
</evidence>
<dbReference type="PANTHER" id="PTHR30606:SF10">
    <property type="entry name" value="PHOSPHATIDYLINOSITOL MANNOSIDE ACYLTRANSFERASE"/>
    <property type="match status" value="1"/>
</dbReference>
<evidence type="ECO:0000256" key="2">
    <source>
        <dbReference type="ARBA" id="ARBA00022475"/>
    </source>
</evidence>
<dbReference type="PANTHER" id="PTHR30606">
    <property type="entry name" value="LIPID A BIOSYNTHESIS LAUROYL ACYLTRANSFERASE"/>
    <property type="match status" value="1"/>
</dbReference>
<name>X1Q8V7_9ZZZZ</name>
<dbReference type="AlphaFoldDB" id="X1Q8V7"/>
<feature type="non-terminal residue" evidence="8">
    <location>
        <position position="227"/>
    </location>
</feature>
<dbReference type="GO" id="GO:0005886">
    <property type="term" value="C:plasma membrane"/>
    <property type="evidence" value="ECO:0007669"/>
    <property type="project" value="UniProtKB-SubCell"/>
</dbReference>
<keyword evidence="4" id="KW-0808">Transferase</keyword>
<dbReference type="CDD" id="cd07984">
    <property type="entry name" value="LPLAT_LABLAT-like"/>
    <property type="match status" value="1"/>
</dbReference>
<evidence type="ECO:0008006" key="9">
    <source>
        <dbReference type="Google" id="ProtNLM"/>
    </source>
</evidence>